<proteinExistence type="predicted"/>
<dbReference type="EMBL" id="JABXJK010000039">
    <property type="protein sequence ID" value="MBA0972714.1"/>
    <property type="molecule type" value="Genomic_DNA"/>
</dbReference>
<dbReference type="Proteomes" id="UP000516696">
    <property type="component" value="Chromosome"/>
</dbReference>
<gene>
    <name evidence="4" type="ORF">EGM181_15590</name>
    <name evidence="1" type="ORF">HWH42_08960</name>
    <name evidence="3" type="ORF">P7E30_06430</name>
    <name evidence="2" type="ORF">QRX88_01905</name>
</gene>
<evidence type="ECO:0000313" key="7">
    <source>
        <dbReference type="Proteomes" id="UP001241571"/>
    </source>
</evidence>
<reference evidence="1 6" key="2">
    <citation type="submission" date="2020-06" db="EMBL/GenBank/DDBJ databases">
        <title>Crossreactivity between MHC class I-restricted antigens from cancer cells and an enterococcal bacteriophage.</title>
        <authorList>
            <person name="Fluckiger A."/>
            <person name="Daillere R."/>
            <person name="Sassi M."/>
            <person name="Cattoir V."/>
            <person name="Kroemer G."/>
            <person name="Zitvogel L."/>
        </authorList>
    </citation>
    <scope>NUCLEOTIDE SEQUENCE [LARGE SCALE GENOMIC DNA]</scope>
    <source>
        <strain evidence="1 6">EG4</strain>
    </source>
</reference>
<evidence type="ECO:0000313" key="2">
    <source>
        <dbReference type="EMBL" id="MDL4934468.1"/>
    </source>
</evidence>
<evidence type="ECO:0000313" key="1">
    <source>
        <dbReference type="EMBL" id="MBA0972714.1"/>
    </source>
</evidence>
<accession>A0A366UBE1</accession>
<protein>
    <submittedName>
        <fullName evidence="1">Uncharacterized protein</fullName>
    </submittedName>
</protein>
<evidence type="ECO:0000313" key="3">
    <source>
        <dbReference type="EMBL" id="MDT2689836.1"/>
    </source>
</evidence>
<name>A0A366UBE1_ENTGA</name>
<evidence type="ECO:0000313" key="6">
    <source>
        <dbReference type="Proteomes" id="UP000571857"/>
    </source>
</evidence>
<reference evidence="4 5" key="1">
    <citation type="submission" date="2020-03" db="EMBL/GenBank/DDBJ databases">
        <title>Characterization of ganglioside-mimicking enterococci.</title>
        <authorList>
            <person name="Patry R.T."/>
            <person name="Nothaft H."/>
            <person name="Bridger R."/>
            <person name="Shajahan A."/>
            <person name="Huynh S."/>
            <person name="Sanchez S."/>
            <person name="Azadi P."/>
            <person name="Cooper K."/>
            <person name="Miller W.G."/>
            <person name="Parker C.T."/>
            <person name="Wells L."/>
            <person name="Szymanski C.M."/>
        </authorList>
    </citation>
    <scope>NUCLEOTIDE SEQUENCE [LARGE SCALE GENOMIC DNA]</scope>
    <source>
        <strain evidence="4 5">EGM181</strain>
    </source>
</reference>
<dbReference type="Proteomes" id="UP001183682">
    <property type="component" value="Unassembled WGS sequence"/>
</dbReference>
<dbReference type="RefSeq" id="WP_005470142.1">
    <property type="nucleotide sequence ID" value="NZ_BSYC01000001.1"/>
</dbReference>
<organism evidence="1 6">
    <name type="scientific">Enterococcus gallinarum</name>
    <dbReference type="NCBI Taxonomy" id="1353"/>
    <lineage>
        <taxon>Bacteria</taxon>
        <taxon>Bacillati</taxon>
        <taxon>Bacillota</taxon>
        <taxon>Bacilli</taxon>
        <taxon>Lactobacillales</taxon>
        <taxon>Enterococcaceae</taxon>
        <taxon>Enterococcus</taxon>
    </lineage>
</organism>
<reference evidence="2 7" key="4">
    <citation type="submission" date="2023-06" db="EMBL/GenBank/DDBJ databases">
        <title>Acute promotion of culturable opportunistic pathogens and persistent increase of antibiotic resistance following antibiotic exposure in mouse gut microbiota.</title>
        <authorList>
            <person name="Li L."/>
            <person name="Wang B."/>
            <person name="Sun Y."/>
            <person name="Wang M."/>
            <person name="Xu H."/>
        </authorList>
    </citation>
    <scope>NUCLEOTIDE SEQUENCE [LARGE SCALE GENOMIC DNA]</scope>
    <source>
        <strain evidence="2 7">CRI2_2</strain>
    </source>
</reference>
<sequence length="57" mass="7024">MRLLFFFFLFTFLIGFLFYLLTRRTIAEVYHELTDKNRFFRGIKAFFIGIYRILTSV</sequence>
<dbReference type="EMBL" id="JASUBT010000001">
    <property type="protein sequence ID" value="MDL4934468.1"/>
    <property type="molecule type" value="Genomic_DNA"/>
</dbReference>
<dbReference type="GeneID" id="93223129"/>
<dbReference type="AlphaFoldDB" id="A0A366UBE1"/>
<evidence type="ECO:0000313" key="5">
    <source>
        <dbReference type="Proteomes" id="UP000516696"/>
    </source>
</evidence>
<dbReference type="Proteomes" id="UP000571857">
    <property type="component" value="Unassembled WGS sequence"/>
</dbReference>
<reference evidence="3" key="3">
    <citation type="submission" date="2023-03" db="EMBL/GenBank/DDBJ databases">
        <authorList>
            <person name="Shen W."/>
            <person name="Cai J."/>
        </authorList>
    </citation>
    <scope>NUCLEOTIDE SEQUENCE</scope>
    <source>
        <strain evidence="3">K69-2</strain>
    </source>
</reference>
<dbReference type="EMBL" id="CP050485">
    <property type="protein sequence ID" value="QOG28581.1"/>
    <property type="molecule type" value="Genomic_DNA"/>
</dbReference>
<dbReference type="Proteomes" id="UP001241571">
    <property type="component" value="Unassembled WGS sequence"/>
</dbReference>
<evidence type="ECO:0000313" key="4">
    <source>
        <dbReference type="EMBL" id="QOG28581.1"/>
    </source>
</evidence>
<dbReference type="EMBL" id="JARPZN010000003">
    <property type="protein sequence ID" value="MDT2689836.1"/>
    <property type="molecule type" value="Genomic_DNA"/>
</dbReference>